<dbReference type="CDD" id="cd07067">
    <property type="entry name" value="HP_PGM_like"/>
    <property type="match status" value="1"/>
</dbReference>
<feature type="compositionally biased region" description="Basic and acidic residues" evidence="3">
    <location>
        <begin position="135"/>
        <end position="147"/>
    </location>
</feature>
<evidence type="ECO:0000256" key="2">
    <source>
        <dbReference type="PIRSR" id="PIRSR613078-2"/>
    </source>
</evidence>
<accession>A0A4D9D0Z6</accession>
<dbReference type="PANTHER" id="PTHR46192">
    <property type="entry name" value="BROAD-RANGE ACID PHOSPHATASE DET1"/>
    <property type="match status" value="1"/>
</dbReference>
<dbReference type="Pfam" id="PF00300">
    <property type="entry name" value="His_Phos_1"/>
    <property type="match status" value="1"/>
</dbReference>
<feature type="compositionally biased region" description="Gly residues" evidence="3">
    <location>
        <begin position="97"/>
        <end position="110"/>
    </location>
</feature>
<dbReference type="PROSITE" id="PS00175">
    <property type="entry name" value="PG_MUTASE"/>
    <property type="match status" value="1"/>
</dbReference>
<comment type="caution">
    <text evidence="4">The sequence shown here is derived from an EMBL/GenBank/DDBJ whole genome shotgun (WGS) entry which is preliminary data.</text>
</comment>
<dbReference type="InterPro" id="IPR029033">
    <property type="entry name" value="His_PPase_superfam"/>
</dbReference>
<gene>
    <name evidence="4" type="ORF">NSK_005142</name>
</gene>
<feature type="active site" description="Proton donor/acceptor" evidence="1">
    <location>
        <position position="266"/>
    </location>
</feature>
<feature type="region of interest" description="Disordered" evidence="3">
    <location>
        <begin position="416"/>
        <end position="436"/>
    </location>
</feature>
<dbReference type="SMART" id="SM00855">
    <property type="entry name" value="PGAM"/>
    <property type="match status" value="1"/>
</dbReference>
<feature type="binding site" evidence="2">
    <location>
        <begin position="182"/>
        <end position="189"/>
    </location>
    <ligand>
        <name>substrate</name>
    </ligand>
</feature>
<evidence type="ECO:0000313" key="5">
    <source>
        <dbReference type="Proteomes" id="UP000355283"/>
    </source>
</evidence>
<evidence type="ECO:0000256" key="3">
    <source>
        <dbReference type="SAM" id="MobiDB-lite"/>
    </source>
</evidence>
<dbReference type="Gene3D" id="3.40.50.1240">
    <property type="entry name" value="Phosphoglycerate mutase-like"/>
    <property type="match status" value="1"/>
</dbReference>
<protein>
    <recommendedName>
        <fullName evidence="6">Phosphoglycerate mutase (2,3-diphosphoglycerate-dependent)</fullName>
    </recommendedName>
</protein>
<dbReference type="InterPro" id="IPR013078">
    <property type="entry name" value="His_Pase_superF_clade-1"/>
</dbReference>
<evidence type="ECO:0000256" key="1">
    <source>
        <dbReference type="PIRSR" id="PIRSR613078-1"/>
    </source>
</evidence>
<feature type="region of interest" description="Disordered" evidence="3">
    <location>
        <begin position="50"/>
        <end position="154"/>
    </location>
</feature>
<organism evidence="4 5">
    <name type="scientific">Nannochloropsis salina CCMP1776</name>
    <dbReference type="NCBI Taxonomy" id="1027361"/>
    <lineage>
        <taxon>Eukaryota</taxon>
        <taxon>Sar</taxon>
        <taxon>Stramenopiles</taxon>
        <taxon>Ochrophyta</taxon>
        <taxon>Eustigmatophyceae</taxon>
        <taxon>Eustigmatales</taxon>
        <taxon>Monodopsidaceae</taxon>
        <taxon>Microchloropsis</taxon>
        <taxon>Microchloropsis salina</taxon>
    </lineage>
</organism>
<keyword evidence="5" id="KW-1185">Reference proteome</keyword>
<name>A0A4D9D0Z6_9STRA</name>
<feature type="compositionally biased region" description="Polar residues" evidence="3">
    <location>
        <begin position="53"/>
        <end position="62"/>
    </location>
</feature>
<feature type="binding site" evidence="2">
    <location>
        <position position="238"/>
    </location>
    <ligand>
        <name>substrate</name>
    </ligand>
</feature>
<feature type="region of interest" description="Disordered" evidence="3">
    <location>
        <begin position="1"/>
        <end position="21"/>
    </location>
</feature>
<dbReference type="InterPro" id="IPR001345">
    <property type="entry name" value="PG/BPGM_mutase_AS"/>
</dbReference>
<feature type="active site" description="Tele-phosphohistidine intermediate" evidence="1">
    <location>
        <position position="183"/>
    </location>
</feature>
<sequence>MKDEGNPTLDPSPPQKLHRVPSLVLPEEAIFGTSTAAPCLECRDYHERHHKVTLQSPSQAGQIESDGEARSLGEQASRAWGGEPGNGGDSEGRKAGGRWGHASAGGGVKGKGPRLPSPTNIFARKHFSFLTGAGREGEADKTPRTEESGSEEAPKLLLSQSLLAPSPPPQQITKPHRIILVRHGESTGNVDERVYVETPDWKVPLSPIGHEQARQTGRQLKALVGDEPLYIYTSPYRRTKQTLSNILESFEDNLKVGVREEPRITEQQFGNFQCQQLMQQAKKERCNFGRFYFRFPNGESGLDVYTRVTSFISTMFRDFADGHICRPDLNIVIVTHGLTLRLLLMRWFKLTVDTFESTTNPPNGSFVVMTRKEGPRGGRSGGGVYEMAPESAALISLSCDSVPVGASIMTPCSNFEDNTGGEQKDGGVERAMTPLSNAVERLSVDANGISEAQARPSY</sequence>
<dbReference type="AlphaFoldDB" id="A0A4D9D0Z6"/>
<dbReference type="InterPro" id="IPR052765">
    <property type="entry name" value="PGM-Related"/>
</dbReference>
<evidence type="ECO:0000313" key="4">
    <source>
        <dbReference type="EMBL" id="TFJ84047.1"/>
    </source>
</evidence>
<dbReference type="Proteomes" id="UP000355283">
    <property type="component" value="Unassembled WGS sequence"/>
</dbReference>
<dbReference type="EMBL" id="SDOX01000021">
    <property type="protein sequence ID" value="TFJ84047.1"/>
    <property type="molecule type" value="Genomic_DNA"/>
</dbReference>
<reference evidence="4 5" key="1">
    <citation type="submission" date="2019-01" db="EMBL/GenBank/DDBJ databases">
        <title>Nuclear Genome Assembly of the Microalgal Biofuel strain Nannochloropsis salina CCMP1776.</title>
        <authorList>
            <person name="Hovde B."/>
        </authorList>
    </citation>
    <scope>NUCLEOTIDE SEQUENCE [LARGE SCALE GENOMIC DNA]</scope>
    <source>
        <strain evidence="4 5">CCMP1776</strain>
    </source>
</reference>
<evidence type="ECO:0008006" key="6">
    <source>
        <dbReference type="Google" id="ProtNLM"/>
    </source>
</evidence>
<dbReference type="OrthoDB" id="10261749at2759"/>
<dbReference type="SUPFAM" id="SSF53254">
    <property type="entry name" value="Phosphoglycerate mutase-like"/>
    <property type="match status" value="1"/>
</dbReference>
<proteinExistence type="predicted"/>
<dbReference type="GO" id="GO:0003824">
    <property type="term" value="F:catalytic activity"/>
    <property type="evidence" value="ECO:0007669"/>
    <property type="project" value="InterPro"/>
</dbReference>